<dbReference type="SUPFAM" id="SSF52540">
    <property type="entry name" value="P-loop containing nucleoside triphosphate hydrolases"/>
    <property type="match status" value="2"/>
</dbReference>
<evidence type="ECO:0000256" key="12">
    <source>
        <dbReference type="ARBA" id="ARBA00034617"/>
    </source>
</evidence>
<dbReference type="Gene3D" id="2.40.50.140">
    <property type="entry name" value="Nucleic acid-binding proteins"/>
    <property type="match status" value="1"/>
</dbReference>
<evidence type="ECO:0000256" key="15">
    <source>
        <dbReference type="RuleBase" id="RU363016"/>
    </source>
</evidence>
<dbReference type="NCBIfam" id="NF008165">
    <property type="entry name" value="PRK10917.1-3"/>
    <property type="match status" value="1"/>
</dbReference>
<dbReference type="Gene3D" id="3.40.50.300">
    <property type="entry name" value="P-loop containing nucleotide triphosphate hydrolases"/>
    <property type="match status" value="2"/>
</dbReference>
<feature type="domain" description="Helicase ATP-binding" evidence="16">
    <location>
        <begin position="284"/>
        <end position="446"/>
    </location>
</feature>
<keyword evidence="8" id="KW-0238">DNA-binding</keyword>
<dbReference type="PROSITE" id="PS51192">
    <property type="entry name" value="HELICASE_ATP_BIND_1"/>
    <property type="match status" value="1"/>
</dbReference>
<organism evidence="18 19">
    <name type="scientific">Tannerella forsythia</name>
    <name type="common">Bacteroides forsythus</name>
    <dbReference type="NCBI Taxonomy" id="28112"/>
    <lineage>
        <taxon>Bacteria</taxon>
        <taxon>Pseudomonadati</taxon>
        <taxon>Bacteroidota</taxon>
        <taxon>Bacteroidia</taxon>
        <taxon>Bacteroidales</taxon>
        <taxon>Tannerellaceae</taxon>
        <taxon>Tannerella</taxon>
    </lineage>
</organism>
<keyword evidence="9 15" id="KW-0233">DNA recombination</keyword>
<sequence length="699" mass="79690">MNVTIGERNIMYLPGVGPKRAELLKKEVDVVSFEDLLYYFPYKHIDRSRFYRVSEITGDMPYIQLKGRIVFFDTIGEGRKKRLIGKFTDDTGTIDLVWFQGLKYVTDKYQPGTEYIVFGRPKAFGHSVNISHPEIDPVENAPQVASGLTPLYHTTEPMKKAFLHSRAIQDLQYTLLSTLDWQIPETLPETMVKHFQMMSVSEAIKNIHFPESAQKLQAAQQRLKFDELFYIQLNILRTATLRRNKLKGLAFRRVGDAFHTFYRDYLPFRLTGAQQRVLREIHADMKSGQQMNRLLQGDVGSGKTLVALMAMLLAVDNGFQACMMAPTEILANQHLTTVKEFLKDMDVRVELLTGSTTKKQRSTLLPAVASGEVDILIGTHALIEETVVFKALGMAVIDEQHRFGVAQRSKLWVKNQFVPHVLIMTATPIPRTLAMTLYGDLDVSVIDELPPGRKPIKTVHRYDTKKAEVYEFLRSEIRKGRQIYVVYPLIEESENLDYKNLEEGFDTFKKVFPEYRVCMVHGRMKAKEKDAEMQRFVGGEAQILVATTVIEVGVNVPNASVMVIESAERFGLAQLHQLRGRVGRGAEQSYCILISSYKLSNETRKRLEIMVRTNNGFEIAEEDLKLRGAGDLEGTQQSGDGLFLKIANLAHDGEILQRARRTAQKILDNDPDLTKPEHKLLRDRLSSLFRRKMNWGLIS</sequence>
<keyword evidence="10 15" id="KW-0234">DNA repair</keyword>
<keyword evidence="3 15" id="KW-0547">Nucleotide-binding</keyword>
<dbReference type="InterPro" id="IPR004609">
    <property type="entry name" value="ATP-dep_DNA_helicase_RecG"/>
</dbReference>
<protein>
    <recommendedName>
        <fullName evidence="2 15">ATP-dependent DNA helicase RecG</fullName>
        <ecNumber evidence="13 15">5.6.2.4</ecNumber>
    </recommendedName>
</protein>
<dbReference type="OrthoDB" id="9804325at2"/>
<dbReference type="CDD" id="cd17992">
    <property type="entry name" value="DEXHc_RecG"/>
    <property type="match status" value="1"/>
</dbReference>
<evidence type="ECO:0000256" key="11">
    <source>
        <dbReference type="ARBA" id="ARBA00023235"/>
    </source>
</evidence>
<evidence type="ECO:0000256" key="14">
    <source>
        <dbReference type="ARBA" id="ARBA00048988"/>
    </source>
</evidence>
<dbReference type="EMBL" id="RQYS01000043">
    <property type="protein sequence ID" value="RRD59440.1"/>
    <property type="molecule type" value="Genomic_DNA"/>
</dbReference>
<dbReference type="Pfam" id="PF19833">
    <property type="entry name" value="RecG_dom3_C"/>
    <property type="match status" value="1"/>
</dbReference>
<comment type="caution">
    <text evidence="18">The sequence shown here is derived from an EMBL/GenBank/DDBJ whole genome shotgun (WGS) entry which is preliminary data.</text>
</comment>
<dbReference type="EC" id="5.6.2.4" evidence="13 15"/>
<keyword evidence="7 15" id="KW-0067">ATP-binding</keyword>
<dbReference type="InterPro" id="IPR027417">
    <property type="entry name" value="P-loop_NTPase"/>
</dbReference>
<dbReference type="Pfam" id="PF17191">
    <property type="entry name" value="RecG_wedge"/>
    <property type="match status" value="1"/>
</dbReference>
<evidence type="ECO:0000259" key="17">
    <source>
        <dbReference type="PROSITE" id="PS51194"/>
    </source>
</evidence>
<dbReference type="GO" id="GO:0016887">
    <property type="term" value="F:ATP hydrolysis activity"/>
    <property type="evidence" value="ECO:0007669"/>
    <property type="project" value="RHEA"/>
</dbReference>
<keyword evidence="6 15" id="KW-0347">Helicase</keyword>
<dbReference type="RefSeq" id="WP_124752092.1">
    <property type="nucleotide sequence ID" value="NZ_RQYS01000043.1"/>
</dbReference>
<evidence type="ECO:0000256" key="13">
    <source>
        <dbReference type="ARBA" id="ARBA00034808"/>
    </source>
</evidence>
<proteinExistence type="inferred from homology"/>
<evidence type="ECO:0000256" key="1">
    <source>
        <dbReference type="ARBA" id="ARBA00007504"/>
    </source>
</evidence>
<dbReference type="InterPro" id="IPR012340">
    <property type="entry name" value="NA-bd_OB-fold"/>
</dbReference>
<comment type="catalytic activity">
    <reaction evidence="12 15">
        <text>Couples ATP hydrolysis with the unwinding of duplex DNA by translocating in the 3'-5' direction.</text>
        <dbReference type="EC" id="5.6.2.4"/>
    </reaction>
</comment>
<dbReference type="GO" id="GO:0005524">
    <property type="term" value="F:ATP binding"/>
    <property type="evidence" value="ECO:0007669"/>
    <property type="project" value="UniProtKB-KW"/>
</dbReference>
<evidence type="ECO:0000256" key="7">
    <source>
        <dbReference type="ARBA" id="ARBA00022840"/>
    </source>
</evidence>
<dbReference type="SMART" id="SM00487">
    <property type="entry name" value="DEXDc"/>
    <property type="match status" value="1"/>
</dbReference>
<evidence type="ECO:0000256" key="3">
    <source>
        <dbReference type="ARBA" id="ARBA00022741"/>
    </source>
</evidence>
<accession>A0A3P1XN64</accession>
<evidence type="ECO:0000256" key="8">
    <source>
        <dbReference type="ARBA" id="ARBA00023125"/>
    </source>
</evidence>
<dbReference type="SMART" id="SM00490">
    <property type="entry name" value="HELICc"/>
    <property type="match status" value="1"/>
</dbReference>
<evidence type="ECO:0000256" key="9">
    <source>
        <dbReference type="ARBA" id="ARBA00023172"/>
    </source>
</evidence>
<dbReference type="PANTHER" id="PTHR47964:SF1">
    <property type="entry name" value="ATP-DEPENDENT DNA HELICASE HOMOLOG RECG, CHLOROPLASTIC"/>
    <property type="match status" value="1"/>
</dbReference>
<keyword evidence="11" id="KW-0413">Isomerase</keyword>
<dbReference type="SUPFAM" id="SSF50249">
    <property type="entry name" value="Nucleic acid-binding proteins"/>
    <property type="match status" value="1"/>
</dbReference>
<keyword evidence="5 15" id="KW-0378">Hydrolase</keyword>
<evidence type="ECO:0000256" key="5">
    <source>
        <dbReference type="ARBA" id="ARBA00022801"/>
    </source>
</evidence>
<dbReference type="PANTHER" id="PTHR47964">
    <property type="entry name" value="ATP-DEPENDENT DNA HELICASE HOMOLOG RECG, CHLOROPLASTIC"/>
    <property type="match status" value="1"/>
</dbReference>
<dbReference type="InterPro" id="IPR045562">
    <property type="entry name" value="RecG_dom3_C"/>
</dbReference>
<keyword evidence="4 15" id="KW-0227">DNA damage</keyword>
<dbReference type="InterPro" id="IPR033454">
    <property type="entry name" value="RecG_wedge"/>
</dbReference>
<evidence type="ECO:0000256" key="10">
    <source>
        <dbReference type="ARBA" id="ARBA00023204"/>
    </source>
</evidence>
<dbReference type="NCBIfam" id="TIGR00643">
    <property type="entry name" value="recG"/>
    <property type="match status" value="1"/>
</dbReference>
<dbReference type="Proteomes" id="UP000278609">
    <property type="component" value="Unassembled WGS sequence"/>
</dbReference>
<dbReference type="NCBIfam" id="NF008168">
    <property type="entry name" value="PRK10917.2-2"/>
    <property type="match status" value="1"/>
</dbReference>
<evidence type="ECO:0000256" key="4">
    <source>
        <dbReference type="ARBA" id="ARBA00022763"/>
    </source>
</evidence>
<dbReference type="InterPro" id="IPR047112">
    <property type="entry name" value="RecG/Mfd"/>
</dbReference>
<dbReference type="PROSITE" id="PS51194">
    <property type="entry name" value="HELICASE_CTER"/>
    <property type="match status" value="1"/>
</dbReference>
<evidence type="ECO:0000256" key="2">
    <source>
        <dbReference type="ARBA" id="ARBA00017846"/>
    </source>
</evidence>
<evidence type="ECO:0000256" key="6">
    <source>
        <dbReference type="ARBA" id="ARBA00022806"/>
    </source>
</evidence>
<evidence type="ECO:0000313" key="19">
    <source>
        <dbReference type="Proteomes" id="UP000278609"/>
    </source>
</evidence>
<comment type="function">
    <text evidence="15">Plays a critical role in recombination and DNA repair. Helps process Holliday junction intermediates to mature products by catalyzing branch migration. Has replication fork regression activity, unwinds stalled or blocked replication forks to make a HJ that can be resolved. Has a DNA unwinding activity characteristic of a DNA helicase with 3'-5' polarity.</text>
</comment>
<dbReference type="InterPro" id="IPR014001">
    <property type="entry name" value="Helicase_ATP-bd"/>
</dbReference>
<dbReference type="AlphaFoldDB" id="A0A3P1XN64"/>
<dbReference type="InterPro" id="IPR001650">
    <property type="entry name" value="Helicase_C-like"/>
</dbReference>
<dbReference type="Pfam" id="PF00271">
    <property type="entry name" value="Helicase_C"/>
    <property type="match status" value="1"/>
</dbReference>
<dbReference type="InterPro" id="IPR011545">
    <property type="entry name" value="DEAD/DEAH_box_helicase_dom"/>
</dbReference>
<evidence type="ECO:0000259" key="16">
    <source>
        <dbReference type="PROSITE" id="PS51192"/>
    </source>
</evidence>
<comment type="catalytic activity">
    <reaction evidence="14 15">
        <text>ATP + H2O = ADP + phosphate + H(+)</text>
        <dbReference type="Rhea" id="RHEA:13065"/>
        <dbReference type="ChEBI" id="CHEBI:15377"/>
        <dbReference type="ChEBI" id="CHEBI:15378"/>
        <dbReference type="ChEBI" id="CHEBI:30616"/>
        <dbReference type="ChEBI" id="CHEBI:43474"/>
        <dbReference type="ChEBI" id="CHEBI:456216"/>
        <dbReference type="EC" id="5.6.2.4"/>
    </reaction>
</comment>
<comment type="similarity">
    <text evidence="1 15">Belongs to the helicase family. RecG subfamily.</text>
</comment>
<gene>
    <name evidence="18" type="primary">recG</name>
    <name evidence="18" type="ORF">EII40_09850</name>
</gene>
<dbReference type="GO" id="GO:0003677">
    <property type="term" value="F:DNA binding"/>
    <property type="evidence" value="ECO:0007669"/>
    <property type="project" value="UniProtKB-KW"/>
</dbReference>
<feature type="domain" description="Helicase C-terminal" evidence="17">
    <location>
        <begin position="465"/>
        <end position="625"/>
    </location>
</feature>
<dbReference type="GO" id="GO:0043138">
    <property type="term" value="F:3'-5' DNA helicase activity"/>
    <property type="evidence" value="ECO:0007669"/>
    <property type="project" value="UniProtKB-EC"/>
</dbReference>
<dbReference type="GO" id="GO:0006281">
    <property type="term" value="P:DNA repair"/>
    <property type="evidence" value="ECO:0007669"/>
    <property type="project" value="UniProtKB-UniRule"/>
</dbReference>
<dbReference type="GO" id="GO:0006310">
    <property type="term" value="P:DNA recombination"/>
    <property type="evidence" value="ECO:0007669"/>
    <property type="project" value="UniProtKB-UniRule"/>
</dbReference>
<dbReference type="CDD" id="cd04488">
    <property type="entry name" value="RecG_wedge_OBF"/>
    <property type="match status" value="1"/>
</dbReference>
<name>A0A3P1XN64_TANFO</name>
<dbReference type="Pfam" id="PF00270">
    <property type="entry name" value="DEAD"/>
    <property type="match status" value="1"/>
</dbReference>
<reference evidence="18 19" key="1">
    <citation type="submission" date="2018-11" db="EMBL/GenBank/DDBJ databases">
        <title>Genomes From Bacteria Associated with the Canine Oral Cavity: a Test Case for Automated Genome-Based Taxonomic Assignment.</title>
        <authorList>
            <person name="Coil D.A."/>
            <person name="Jospin G."/>
            <person name="Darling A.E."/>
            <person name="Wallis C."/>
            <person name="Davis I.J."/>
            <person name="Harris S."/>
            <person name="Eisen J.A."/>
            <person name="Holcombe L.J."/>
            <person name="O'Flynn C."/>
        </authorList>
    </citation>
    <scope>NUCLEOTIDE SEQUENCE [LARGE SCALE GENOMIC DNA]</scope>
    <source>
        <strain evidence="18 19">OH2617_COT-023</strain>
    </source>
</reference>
<evidence type="ECO:0000313" key="18">
    <source>
        <dbReference type="EMBL" id="RRD59440.1"/>
    </source>
</evidence>